<dbReference type="InterPro" id="IPR019786">
    <property type="entry name" value="Zinc_finger_PHD-type_CS"/>
</dbReference>
<keyword evidence="5" id="KW-0862">Zinc</keyword>
<dbReference type="GeneID" id="117240610"/>
<dbReference type="InterPro" id="IPR039054">
    <property type="entry name" value="Int12_PHD"/>
</dbReference>
<comment type="similarity">
    <text evidence="1">Belongs to the Integrator subunit 12 family.</text>
</comment>
<evidence type="ECO:0000256" key="1">
    <source>
        <dbReference type="ARBA" id="ARBA00006009"/>
    </source>
</evidence>
<dbReference type="GO" id="GO:0008270">
    <property type="term" value="F:zinc ion binding"/>
    <property type="evidence" value="ECO:0007669"/>
    <property type="project" value="UniProtKB-KW"/>
</dbReference>
<evidence type="ECO:0000256" key="6">
    <source>
        <dbReference type="PROSITE-ProRule" id="PRU00146"/>
    </source>
</evidence>
<feature type="domain" description="PHD-type" evidence="8">
    <location>
        <begin position="140"/>
        <end position="195"/>
    </location>
</feature>
<keyword evidence="4 6" id="KW-0863">Zinc-finger</keyword>
<gene>
    <name evidence="10" type="primary">LOC117240610</name>
</gene>
<evidence type="ECO:0000259" key="8">
    <source>
        <dbReference type="PROSITE" id="PS50016"/>
    </source>
</evidence>
<evidence type="ECO:0000256" key="4">
    <source>
        <dbReference type="ARBA" id="ARBA00022771"/>
    </source>
</evidence>
<dbReference type="Pfam" id="PF00628">
    <property type="entry name" value="PHD"/>
    <property type="match status" value="1"/>
</dbReference>
<evidence type="ECO:0000256" key="3">
    <source>
        <dbReference type="ARBA" id="ARBA00022723"/>
    </source>
</evidence>
<accession>A0A6J3LF40</accession>
<evidence type="ECO:0000313" key="10">
    <source>
        <dbReference type="RefSeq" id="XP_033362514.1"/>
    </source>
</evidence>
<evidence type="ECO:0000313" key="9">
    <source>
        <dbReference type="Proteomes" id="UP000504631"/>
    </source>
</evidence>
<dbReference type="RefSeq" id="XP_033362514.1">
    <property type="nucleotide sequence ID" value="XM_033506623.1"/>
</dbReference>
<reference evidence="10" key="1">
    <citation type="submission" date="2025-08" db="UniProtKB">
        <authorList>
            <consortium name="RefSeq"/>
        </authorList>
    </citation>
    <scope>IDENTIFICATION</scope>
    <source>
        <tissue evidence="10">Muscle</tissue>
    </source>
</reference>
<keyword evidence="9" id="KW-1185">Reference proteome</keyword>
<evidence type="ECO:0000256" key="2">
    <source>
        <dbReference type="ARBA" id="ARBA00016814"/>
    </source>
</evidence>
<proteinExistence type="inferred from homology"/>
<dbReference type="PROSITE" id="PS50016">
    <property type="entry name" value="ZF_PHD_2"/>
    <property type="match status" value="1"/>
</dbReference>
<dbReference type="Gene3D" id="3.30.40.10">
    <property type="entry name" value="Zinc/RING finger domain, C3HC4 (zinc finger)"/>
    <property type="match status" value="1"/>
</dbReference>
<dbReference type="KEGG" id="bvk:117240610"/>
<dbReference type="InterPro" id="IPR001965">
    <property type="entry name" value="Znf_PHD"/>
</dbReference>
<sequence>MYEDAEDASGIDQDFFNALALLHSTEDDSAEKLRKMLDTSIQSRYGFDKTLMAKIPKKFLQNTKIRGKSFANSNEKSEISWRKGGNDKALRKTGSLLLSTNNTTEINWKPMKIFDANIEDCSEKGDIPRISIPDEGSGDGLLCKICNGAKLGPLILLECQECQEVYHPLCHQPPVVDIDVYDPRIVWRCRKCMDTYSLNSVIASDEKKVKRSRPPNDEGKVKEPSTKVTKSGKLNGYLVKDETDTADQTSSDVSQKIGCIGEDTSITKGSVFSSQKTRTISSIQLRKRIGSKLSVIRSIVK</sequence>
<name>A0A6J3LF40_9HYME</name>
<dbReference type="Proteomes" id="UP000504631">
    <property type="component" value="Unplaced"/>
</dbReference>
<dbReference type="InterPro" id="IPR011011">
    <property type="entry name" value="Znf_FYVE_PHD"/>
</dbReference>
<dbReference type="InterPro" id="IPR019787">
    <property type="entry name" value="Znf_PHD-finger"/>
</dbReference>
<dbReference type="SMART" id="SM00249">
    <property type="entry name" value="PHD"/>
    <property type="match status" value="1"/>
</dbReference>
<dbReference type="AlphaFoldDB" id="A0A6J3LF40"/>
<evidence type="ECO:0000256" key="7">
    <source>
        <dbReference type="SAM" id="MobiDB-lite"/>
    </source>
</evidence>
<feature type="region of interest" description="Disordered" evidence="7">
    <location>
        <begin position="206"/>
        <end position="229"/>
    </location>
</feature>
<dbReference type="SUPFAM" id="SSF57903">
    <property type="entry name" value="FYVE/PHD zinc finger"/>
    <property type="match status" value="1"/>
</dbReference>
<dbReference type="PROSITE" id="PS01359">
    <property type="entry name" value="ZF_PHD_1"/>
    <property type="match status" value="1"/>
</dbReference>
<dbReference type="InterPro" id="IPR013083">
    <property type="entry name" value="Znf_RING/FYVE/PHD"/>
</dbReference>
<feature type="compositionally biased region" description="Basic and acidic residues" evidence="7">
    <location>
        <begin position="206"/>
        <end position="225"/>
    </location>
</feature>
<keyword evidence="3" id="KW-0479">Metal-binding</keyword>
<protein>
    <recommendedName>
        <fullName evidence="2">Integrator complex subunit 12</fullName>
    </recommendedName>
</protein>
<evidence type="ECO:0000256" key="5">
    <source>
        <dbReference type="ARBA" id="ARBA00022833"/>
    </source>
</evidence>
<organism evidence="9 10">
    <name type="scientific">Bombus vosnesenskii</name>
    <dbReference type="NCBI Taxonomy" id="207650"/>
    <lineage>
        <taxon>Eukaryota</taxon>
        <taxon>Metazoa</taxon>
        <taxon>Ecdysozoa</taxon>
        <taxon>Arthropoda</taxon>
        <taxon>Hexapoda</taxon>
        <taxon>Insecta</taxon>
        <taxon>Pterygota</taxon>
        <taxon>Neoptera</taxon>
        <taxon>Endopterygota</taxon>
        <taxon>Hymenoptera</taxon>
        <taxon>Apocrita</taxon>
        <taxon>Aculeata</taxon>
        <taxon>Apoidea</taxon>
        <taxon>Anthophila</taxon>
        <taxon>Apidae</taxon>
        <taxon>Bombus</taxon>
        <taxon>Pyrobombus</taxon>
    </lineage>
</organism>
<dbReference type="CDD" id="cd15501">
    <property type="entry name" value="PHD_Int12"/>
    <property type="match status" value="1"/>
</dbReference>